<evidence type="ECO:0000313" key="2">
    <source>
        <dbReference type="EMBL" id="SOC13780.1"/>
    </source>
</evidence>
<dbReference type="EMBL" id="OBML01000007">
    <property type="protein sequence ID" value="SOC13780.1"/>
    <property type="molecule type" value="Genomic_DNA"/>
</dbReference>
<accession>A0A285SYJ1</accession>
<dbReference type="InterPro" id="IPR006342">
    <property type="entry name" value="FkbM_mtfrase"/>
</dbReference>
<dbReference type="PANTHER" id="PTHR34203">
    <property type="entry name" value="METHYLTRANSFERASE, FKBM FAMILY PROTEIN"/>
    <property type="match status" value="1"/>
</dbReference>
<keyword evidence="2" id="KW-0808">Transferase</keyword>
<keyword evidence="2" id="KW-0489">Methyltransferase</keyword>
<dbReference type="SUPFAM" id="SSF53335">
    <property type="entry name" value="S-adenosyl-L-methionine-dependent methyltransferases"/>
    <property type="match status" value="1"/>
</dbReference>
<keyword evidence="3" id="KW-1185">Reference proteome</keyword>
<name>A0A285SYJ1_9HYPH</name>
<dbReference type="RefSeq" id="WP_067337377.1">
    <property type="nucleotide sequence ID" value="NZ_MBQF01000003.1"/>
</dbReference>
<dbReference type="NCBIfam" id="TIGR01444">
    <property type="entry name" value="fkbM_fam"/>
    <property type="match status" value="1"/>
</dbReference>
<evidence type="ECO:0000313" key="3">
    <source>
        <dbReference type="Proteomes" id="UP000219331"/>
    </source>
</evidence>
<dbReference type="Gene3D" id="3.40.50.150">
    <property type="entry name" value="Vaccinia Virus protein VP39"/>
    <property type="match status" value="1"/>
</dbReference>
<gene>
    <name evidence="2" type="ORF">SAMN05421512_107242</name>
</gene>
<dbReference type="GO" id="GO:0008168">
    <property type="term" value="F:methyltransferase activity"/>
    <property type="evidence" value="ECO:0007669"/>
    <property type="project" value="UniProtKB-KW"/>
</dbReference>
<dbReference type="Pfam" id="PF05050">
    <property type="entry name" value="Methyltransf_21"/>
    <property type="match status" value="1"/>
</dbReference>
<protein>
    <submittedName>
        <fullName evidence="2">Methyltransferase, FkbM family</fullName>
    </submittedName>
</protein>
<organism evidence="2 3">
    <name type="scientific">Stappia indica</name>
    <dbReference type="NCBI Taxonomy" id="538381"/>
    <lineage>
        <taxon>Bacteria</taxon>
        <taxon>Pseudomonadati</taxon>
        <taxon>Pseudomonadota</taxon>
        <taxon>Alphaproteobacteria</taxon>
        <taxon>Hyphomicrobiales</taxon>
        <taxon>Stappiaceae</taxon>
        <taxon>Stappia</taxon>
    </lineage>
</organism>
<dbReference type="STRING" id="538381.GCA_001696535_03782"/>
<evidence type="ECO:0000259" key="1">
    <source>
        <dbReference type="Pfam" id="PF05050"/>
    </source>
</evidence>
<proteinExistence type="predicted"/>
<dbReference type="Proteomes" id="UP000219331">
    <property type="component" value="Unassembled WGS sequence"/>
</dbReference>
<dbReference type="GO" id="GO:0032259">
    <property type="term" value="P:methylation"/>
    <property type="evidence" value="ECO:0007669"/>
    <property type="project" value="UniProtKB-KW"/>
</dbReference>
<dbReference type="InterPro" id="IPR052514">
    <property type="entry name" value="SAM-dependent_MTase"/>
</dbReference>
<dbReference type="PANTHER" id="PTHR34203:SF15">
    <property type="entry name" value="SLL1173 PROTEIN"/>
    <property type="match status" value="1"/>
</dbReference>
<reference evidence="2 3" key="1">
    <citation type="submission" date="2017-08" db="EMBL/GenBank/DDBJ databases">
        <authorList>
            <person name="de Groot N.N."/>
        </authorList>
    </citation>
    <scope>NUCLEOTIDE SEQUENCE [LARGE SCALE GENOMIC DNA]</scope>
    <source>
        <strain evidence="2 3">USBA 352</strain>
    </source>
</reference>
<sequence>MTAAATLVDTTSPFGTYRTRGLARFAWRLADWHDLAPALRKKLRAVVARLFAGPFDTEVEGLRFRLYPGSNYDDRKILARQRLPERAERRFLAAHLHEGTVFVDVGANVGSYSLAAARCGAAVLAVEANPETAGRLAFNIAANGLADIDVATVAVGESCGTMDLWSEPSNCGFATLVPELTEEWQGDWRARQVRVQPLAEILAGYGVKRVDVLKVDVEGYEDRVLLPYIRATDRSDHPGAILLETNCREHWQEDCLAVLATFGYLAEGETKDNVLLRRFA</sequence>
<dbReference type="OrthoDB" id="7542440at2"/>
<feature type="domain" description="Methyltransferase FkbM" evidence="1">
    <location>
        <begin position="104"/>
        <end position="227"/>
    </location>
</feature>
<dbReference type="InterPro" id="IPR029063">
    <property type="entry name" value="SAM-dependent_MTases_sf"/>
</dbReference>
<dbReference type="AlphaFoldDB" id="A0A285SYJ1"/>